<protein>
    <submittedName>
        <fullName evidence="1">Uncharacterized protein</fullName>
    </submittedName>
</protein>
<evidence type="ECO:0000313" key="2">
    <source>
        <dbReference type="Proteomes" id="UP001432039"/>
    </source>
</evidence>
<sequence>MVAALTTASISDEAMRVHGAAAATAAFTPYPKPRDPRRRHTVPAYDSVSAAAALPAAPASKTTVGAPAPVSGPARTMAWRVRPSRVATRSTLP</sequence>
<gene>
    <name evidence="1" type="ORF">OG517_39345</name>
</gene>
<keyword evidence="2" id="KW-1185">Reference proteome</keyword>
<dbReference type="RefSeq" id="WP_328965222.1">
    <property type="nucleotide sequence ID" value="NZ_CP108090.1"/>
</dbReference>
<organism evidence="1 2">
    <name type="scientific">Streptomyces virginiae</name>
    <name type="common">Streptomyces cinnamonensis</name>
    <dbReference type="NCBI Taxonomy" id="1961"/>
    <lineage>
        <taxon>Bacteria</taxon>
        <taxon>Bacillati</taxon>
        <taxon>Actinomycetota</taxon>
        <taxon>Actinomycetes</taxon>
        <taxon>Kitasatosporales</taxon>
        <taxon>Streptomycetaceae</taxon>
        <taxon>Streptomyces</taxon>
    </lineage>
</organism>
<evidence type="ECO:0000313" key="1">
    <source>
        <dbReference type="EMBL" id="WUQ16983.1"/>
    </source>
</evidence>
<reference evidence="1" key="1">
    <citation type="submission" date="2022-10" db="EMBL/GenBank/DDBJ databases">
        <title>The complete genomes of actinobacterial strains from the NBC collection.</title>
        <authorList>
            <person name="Joergensen T.S."/>
            <person name="Alvarez Arevalo M."/>
            <person name="Sterndorff E.B."/>
            <person name="Faurdal D."/>
            <person name="Vuksanovic O."/>
            <person name="Mourched A.-S."/>
            <person name="Charusanti P."/>
            <person name="Shaw S."/>
            <person name="Blin K."/>
            <person name="Weber T."/>
        </authorList>
    </citation>
    <scope>NUCLEOTIDE SEQUENCE</scope>
    <source>
        <strain evidence="1">NBC_00248</strain>
    </source>
</reference>
<name>A0ABZ1TMA7_STRVG</name>
<accession>A0ABZ1TMA7</accession>
<dbReference type="Proteomes" id="UP001432039">
    <property type="component" value="Chromosome"/>
</dbReference>
<dbReference type="EMBL" id="CP108090">
    <property type="protein sequence ID" value="WUQ16983.1"/>
    <property type="molecule type" value="Genomic_DNA"/>
</dbReference>
<proteinExistence type="predicted"/>